<feature type="transmembrane region" description="Helical" evidence="6">
    <location>
        <begin position="93"/>
        <end position="112"/>
    </location>
</feature>
<feature type="transmembrane region" description="Helical" evidence="6">
    <location>
        <begin position="42"/>
        <end position="61"/>
    </location>
</feature>
<evidence type="ECO:0000256" key="4">
    <source>
        <dbReference type="ARBA" id="ARBA00023136"/>
    </source>
</evidence>
<feature type="region of interest" description="Disordered" evidence="5">
    <location>
        <begin position="1"/>
        <end position="26"/>
    </location>
</feature>
<reference evidence="8 9" key="1">
    <citation type="submission" date="2023-12" db="EMBL/GenBank/DDBJ databases">
        <title>Micromonospora sp. nov., isolated from Atacama Desert.</title>
        <authorList>
            <person name="Carro L."/>
            <person name="Golinska P."/>
            <person name="Klenk H.-P."/>
            <person name="Goodfellow M."/>
        </authorList>
    </citation>
    <scope>NUCLEOTIDE SEQUENCE [LARGE SCALE GENOMIC DNA]</scope>
    <source>
        <strain evidence="8 9">4G53</strain>
    </source>
</reference>
<evidence type="ECO:0000256" key="3">
    <source>
        <dbReference type="ARBA" id="ARBA00022989"/>
    </source>
</evidence>
<dbReference type="InterPro" id="IPR049453">
    <property type="entry name" value="Memb_transporter_dom"/>
</dbReference>
<dbReference type="Proteomes" id="UP001290101">
    <property type="component" value="Unassembled WGS sequence"/>
</dbReference>
<dbReference type="Pfam" id="PF13515">
    <property type="entry name" value="FUSC_2"/>
    <property type="match status" value="1"/>
</dbReference>
<proteinExistence type="predicted"/>
<name>A0ABU5J994_9ACTN</name>
<keyword evidence="2 6" id="KW-0812">Transmembrane</keyword>
<evidence type="ECO:0000256" key="5">
    <source>
        <dbReference type="SAM" id="MobiDB-lite"/>
    </source>
</evidence>
<protein>
    <submittedName>
        <fullName evidence="8">FUSC family protein</fullName>
    </submittedName>
</protein>
<comment type="caution">
    <text evidence="8">The sequence shown here is derived from an EMBL/GenBank/DDBJ whole genome shotgun (WGS) entry which is preliminary data.</text>
</comment>
<sequence>MGADRDDRPGPDTITEQAKDMTARARRRGGEAGRLRLRHLEIILVVAVQCGLAAALSWAIAHEVLDRPAPVFAPSAAVGTIVAALGQRAKRTFELMLGVGLGLLLSDLLVLYIGFGPWQIGLVVTLAIAVALLLTGRSGAVVAQAGSTAVLIATLSPTSRDLELPRILDAVVGSVVGLVVGALLLPINPMRVLDRTAAPVVETLGAQLREIAHALRQRDPDRAMRALDQLRGMEPDLARLHEALAGAKEVVTISPPRWRRRQDVERYRRGMQHFDRVALECRELVRWATTSLQYDEPAPEELIAALERLAQAVQLLHQETRRGQPPEQTRQAVLDAARLAGQARARGLNSYGDAMVTQLRTAASDLLRASGYEPETANRMVREAAQGGSA</sequence>
<accession>A0ABU5J994</accession>
<feature type="transmembrane region" description="Helical" evidence="6">
    <location>
        <begin position="67"/>
        <end position="86"/>
    </location>
</feature>
<evidence type="ECO:0000313" key="8">
    <source>
        <dbReference type="EMBL" id="MDZ5489152.1"/>
    </source>
</evidence>
<feature type="transmembrane region" description="Helical" evidence="6">
    <location>
        <begin position="118"/>
        <end position="134"/>
    </location>
</feature>
<evidence type="ECO:0000256" key="6">
    <source>
        <dbReference type="SAM" id="Phobius"/>
    </source>
</evidence>
<keyword evidence="4 6" id="KW-0472">Membrane</keyword>
<dbReference type="EMBL" id="JAXOTQ010000006">
    <property type="protein sequence ID" value="MDZ5489152.1"/>
    <property type="molecule type" value="Genomic_DNA"/>
</dbReference>
<comment type="subcellular location">
    <subcellularLocation>
        <location evidence="1">Membrane</location>
        <topology evidence="1">Multi-pass membrane protein</topology>
    </subcellularLocation>
</comment>
<gene>
    <name evidence="8" type="ORF">U2F25_06670</name>
</gene>
<feature type="transmembrane region" description="Helical" evidence="6">
    <location>
        <begin position="164"/>
        <end position="185"/>
    </location>
</feature>
<evidence type="ECO:0000259" key="7">
    <source>
        <dbReference type="Pfam" id="PF13515"/>
    </source>
</evidence>
<feature type="compositionally biased region" description="Basic and acidic residues" evidence="5">
    <location>
        <begin position="17"/>
        <end position="26"/>
    </location>
</feature>
<organism evidence="8 9">
    <name type="scientific">Micromonospora sicca</name>
    <dbReference type="NCBI Taxonomy" id="2202420"/>
    <lineage>
        <taxon>Bacteria</taxon>
        <taxon>Bacillati</taxon>
        <taxon>Actinomycetota</taxon>
        <taxon>Actinomycetes</taxon>
        <taxon>Micromonosporales</taxon>
        <taxon>Micromonosporaceae</taxon>
        <taxon>Micromonospora</taxon>
    </lineage>
</organism>
<keyword evidence="3 6" id="KW-1133">Transmembrane helix</keyword>
<evidence type="ECO:0000256" key="2">
    <source>
        <dbReference type="ARBA" id="ARBA00022692"/>
    </source>
</evidence>
<dbReference type="RefSeq" id="WP_322439578.1">
    <property type="nucleotide sequence ID" value="NZ_JAXOTQ010000006.1"/>
</dbReference>
<evidence type="ECO:0000256" key="1">
    <source>
        <dbReference type="ARBA" id="ARBA00004141"/>
    </source>
</evidence>
<keyword evidence="9" id="KW-1185">Reference proteome</keyword>
<feature type="compositionally biased region" description="Basic and acidic residues" evidence="5">
    <location>
        <begin position="1"/>
        <end position="10"/>
    </location>
</feature>
<evidence type="ECO:0000313" key="9">
    <source>
        <dbReference type="Proteomes" id="UP001290101"/>
    </source>
</evidence>
<feature type="domain" description="Integral membrane bound transporter" evidence="7">
    <location>
        <begin position="57"/>
        <end position="180"/>
    </location>
</feature>